<accession>A0ACC2NH09</accession>
<dbReference type="Proteomes" id="UP001239111">
    <property type="component" value="Chromosome 3"/>
</dbReference>
<organism evidence="1 2">
    <name type="scientific">Eretmocerus hayati</name>
    <dbReference type="NCBI Taxonomy" id="131215"/>
    <lineage>
        <taxon>Eukaryota</taxon>
        <taxon>Metazoa</taxon>
        <taxon>Ecdysozoa</taxon>
        <taxon>Arthropoda</taxon>
        <taxon>Hexapoda</taxon>
        <taxon>Insecta</taxon>
        <taxon>Pterygota</taxon>
        <taxon>Neoptera</taxon>
        <taxon>Endopterygota</taxon>
        <taxon>Hymenoptera</taxon>
        <taxon>Apocrita</taxon>
        <taxon>Proctotrupomorpha</taxon>
        <taxon>Chalcidoidea</taxon>
        <taxon>Aphelinidae</taxon>
        <taxon>Aphelininae</taxon>
        <taxon>Eretmocerus</taxon>
    </lineage>
</organism>
<evidence type="ECO:0000313" key="1">
    <source>
        <dbReference type="EMBL" id="KAJ8670387.1"/>
    </source>
</evidence>
<reference evidence="1" key="1">
    <citation type="submission" date="2023-04" db="EMBL/GenBank/DDBJ databases">
        <title>A chromosome-level genome assembly of the parasitoid wasp Eretmocerus hayati.</title>
        <authorList>
            <person name="Zhong Y."/>
            <person name="Liu S."/>
            <person name="Liu Y."/>
        </authorList>
    </citation>
    <scope>NUCLEOTIDE SEQUENCE</scope>
    <source>
        <strain evidence="1">ZJU_SS_LIU_2023</strain>
    </source>
</reference>
<name>A0ACC2NH09_9HYME</name>
<gene>
    <name evidence="1" type="ORF">QAD02_001646</name>
</gene>
<keyword evidence="2" id="KW-1185">Reference proteome</keyword>
<sequence length="102" mass="11575">MRLMPHLASQVDVNGRLPDPFSLFYQFNARLAQVDESQNAWTPYEELGAAVLITASMIIQPIEVPERQDREELVWEKLIAPRAQSSTSWVFGFVLSASIIKN</sequence>
<proteinExistence type="predicted"/>
<dbReference type="EMBL" id="CM056743">
    <property type="protein sequence ID" value="KAJ8670387.1"/>
    <property type="molecule type" value="Genomic_DNA"/>
</dbReference>
<protein>
    <submittedName>
        <fullName evidence="1">Uncharacterized protein</fullName>
    </submittedName>
</protein>
<evidence type="ECO:0000313" key="2">
    <source>
        <dbReference type="Proteomes" id="UP001239111"/>
    </source>
</evidence>
<comment type="caution">
    <text evidence="1">The sequence shown here is derived from an EMBL/GenBank/DDBJ whole genome shotgun (WGS) entry which is preliminary data.</text>
</comment>